<dbReference type="Pfam" id="PF01926">
    <property type="entry name" value="MMR_HSR1"/>
    <property type="match status" value="1"/>
</dbReference>
<dbReference type="SUPFAM" id="SSF52540">
    <property type="entry name" value="P-loop containing nucleoside triphosphate hydrolases"/>
    <property type="match status" value="1"/>
</dbReference>
<dbReference type="PANTHER" id="PTHR45782:SF4">
    <property type="entry name" value="MITOCHONDRIAL RIBOSOME-ASSOCIATED GTPASE 1"/>
    <property type="match status" value="1"/>
</dbReference>
<dbReference type="Gene3D" id="3.40.50.300">
    <property type="entry name" value="P-loop containing nucleotide triphosphate hydrolases"/>
    <property type="match status" value="1"/>
</dbReference>
<name>K1TGK1_9ZZZZ</name>
<dbReference type="InterPro" id="IPR030378">
    <property type="entry name" value="G_CP_dom"/>
</dbReference>
<dbReference type="InterPro" id="IPR027417">
    <property type="entry name" value="P-loop_NTPase"/>
</dbReference>
<dbReference type="GO" id="GO:0006412">
    <property type="term" value="P:translation"/>
    <property type="evidence" value="ECO:0007669"/>
    <property type="project" value="TreeGrafter"/>
</dbReference>
<dbReference type="PANTHER" id="PTHR45782">
    <property type="entry name" value="MITOCHONDRIAL RIBOSOME-ASSOCIATED GTPASE 1"/>
    <property type="match status" value="1"/>
</dbReference>
<dbReference type="AlphaFoldDB" id="K1TGK1"/>
<dbReference type="PROSITE" id="PS51721">
    <property type="entry name" value="G_CP"/>
    <property type="match status" value="1"/>
</dbReference>
<organism evidence="4">
    <name type="scientific">human gut metagenome</name>
    <dbReference type="NCBI Taxonomy" id="408170"/>
    <lineage>
        <taxon>unclassified sequences</taxon>
        <taxon>metagenomes</taxon>
        <taxon>organismal metagenomes</taxon>
    </lineage>
</organism>
<proteinExistence type="predicted"/>
<accession>K1TGK1</accession>
<comment type="caution">
    <text evidence="4">The sequence shown here is derived from an EMBL/GenBank/DDBJ whole genome shotgun (WGS) entry which is preliminary data.</text>
</comment>
<dbReference type="GO" id="GO:0003924">
    <property type="term" value="F:GTPase activity"/>
    <property type="evidence" value="ECO:0007669"/>
    <property type="project" value="TreeGrafter"/>
</dbReference>
<dbReference type="InterPro" id="IPR006073">
    <property type="entry name" value="GTP-bd"/>
</dbReference>
<dbReference type="EMBL" id="AJWY01004493">
    <property type="protein sequence ID" value="EKC72222.1"/>
    <property type="molecule type" value="Genomic_DNA"/>
</dbReference>
<keyword evidence="1" id="KW-0547">Nucleotide-binding</keyword>
<keyword evidence="2" id="KW-0342">GTP-binding</keyword>
<protein>
    <submittedName>
        <fullName evidence="4">Ras superfamily GTP-binding protein YlqF</fullName>
    </submittedName>
</protein>
<evidence type="ECO:0000256" key="1">
    <source>
        <dbReference type="ARBA" id="ARBA00022741"/>
    </source>
</evidence>
<gene>
    <name evidence="4" type="ORF">LEA_06853</name>
</gene>
<dbReference type="CDD" id="cd01856">
    <property type="entry name" value="YlqF"/>
    <property type="match status" value="1"/>
</dbReference>
<evidence type="ECO:0000259" key="3">
    <source>
        <dbReference type="PROSITE" id="PS51721"/>
    </source>
</evidence>
<reference evidence="4" key="1">
    <citation type="journal article" date="2013" name="Environ. Microbiol.">
        <title>Microbiota from the distal guts of lean and obese adolescents exhibit partial functional redundancy besides clear differences in community structure.</title>
        <authorList>
            <person name="Ferrer M."/>
            <person name="Ruiz A."/>
            <person name="Lanza F."/>
            <person name="Haange S.B."/>
            <person name="Oberbach A."/>
            <person name="Till H."/>
            <person name="Bargiela R."/>
            <person name="Campoy C."/>
            <person name="Segura M.T."/>
            <person name="Richter M."/>
            <person name="von Bergen M."/>
            <person name="Seifert J."/>
            <person name="Suarez A."/>
        </authorList>
    </citation>
    <scope>NUCLEOTIDE SEQUENCE</scope>
</reference>
<sequence length="175" mass="19344">MTKTKRQIEADLKLVDAVAEIVDSRIPESSRNPVISDITGSKPRIILLNKCDYADEKVTAEWQKYYTAQGYKAMICDCRSGKGVKAFTPNVKNLLSDLLAKRKAKGIVGQSLRVMVVGIPNVGKSSFINRISKAGKTKVEDRPGVTRGAQWVSLDKELELLDTPEYSGRNSTISR</sequence>
<evidence type="ECO:0000313" key="4">
    <source>
        <dbReference type="EMBL" id="EKC72222.1"/>
    </source>
</evidence>
<dbReference type="GO" id="GO:0005525">
    <property type="term" value="F:GTP binding"/>
    <property type="evidence" value="ECO:0007669"/>
    <property type="project" value="UniProtKB-KW"/>
</dbReference>
<evidence type="ECO:0000256" key="2">
    <source>
        <dbReference type="ARBA" id="ARBA00023134"/>
    </source>
</evidence>
<feature type="domain" description="CP-type G" evidence="3">
    <location>
        <begin position="4"/>
        <end position="169"/>
    </location>
</feature>